<comment type="caution">
    <text evidence="4">The sequence shown here is derived from an EMBL/GenBank/DDBJ whole genome shotgun (WGS) entry which is preliminary data.</text>
</comment>
<gene>
    <name evidence="4" type="ORF">FVP33_16015</name>
</gene>
<sequence>MTGIFASVSVLVIGWQFGAAAISTATSASQGTSTTGASSGAAPAATPTAGASAGATTATTAAAGPKDGSYTGTSENTPFGNVQVKVVVAGGKITSVVALQLTDNGGRSVQISNYAAPILRSEVIKAQSAKVSNVSGATYTTDGYLSSAQSALDQAGF</sequence>
<evidence type="ECO:0000256" key="1">
    <source>
        <dbReference type="SAM" id="MobiDB-lite"/>
    </source>
</evidence>
<proteinExistence type="predicted"/>
<dbReference type="Proteomes" id="UP000321379">
    <property type="component" value="Unassembled WGS sequence"/>
</dbReference>
<feature type="compositionally biased region" description="Low complexity" evidence="1">
    <location>
        <begin position="29"/>
        <end position="65"/>
    </location>
</feature>
<organism evidence="4 5">
    <name type="scientific">Lacisediminihabitans profunda</name>
    <dbReference type="NCBI Taxonomy" id="2594790"/>
    <lineage>
        <taxon>Bacteria</taxon>
        <taxon>Bacillati</taxon>
        <taxon>Actinomycetota</taxon>
        <taxon>Actinomycetes</taxon>
        <taxon>Micrococcales</taxon>
        <taxon>Microbacteriaceae</taxon>
        <taxon>Lacisediminihabitans</taxon>
    </lineage>
</organism>
<accession>A0A5C8UMC3</accession>
<dbReference type="Gene3D" id="3.90.1010.20">
    <property type="match status" value="1"/>
</dbReference>
<evidence type="ECO:0000256" key="2">
    <source>
        <dbReference type="SAM" id="SignalP"/>
    </source>
</evidence>
<protein>
    <submittedName>
        <fullName evidence="4">FMN-binding protein</fullName>
    </submittedName>
</protein>
<dbReference type="GO" id="GO:0010181">
    <property type="term" value="F:FMN binding"/>
    <property type="evidence" value="ECO:0007669"/>
    <property type="project" value="InterPro"/>
</dbReference>
<feature type="signal peptide" evidence="2">
    <location>
        <begin position="1"/>
        <end position="21"/>
    </location>
</feature>
<feature type="chain" id="PRO_5022897748" evidence="2">
    <location>
        <begin position="22"/>
        <end position="157"/>
    </location>
</feature>
<dbReference type="AlphaFoldDB" id="A0A5C8UMC3"/>
<dbReference type="GO" id="GO:0016020">
    <property type="term" value="C:membrane"/>
    <property type="evidence" value="ECO:0007669"/>
    <property type="project" value="InterPro"/>
</dbReference>
<evidence type="ECO:0000259" key="3">
    <source>
        <dbReference type="SMART" id="SM00900"/>
    </source>
</evidence>
<dbReference type="InterPro" id="IPR007329">
    <property type="entry name" value="FMN-bd"/>
</dbReference>
<evidence type="ECO:0000313" key="5">
    <source>
        <dbReference type="Proteomes" id="UP000321379"/>
    </source>
</evidence>
<keyword evidence="2" id="KW-0732">Signal</keyword>
<dbReference type="Pfam" id="PF04205">
    <property type="entry name" value="FMN_bind"/>
    <property type="match status" value="1"/>
</dbReference>
<reference evidence="4 5" key="1">
    <citation type="submission" date="2019-08" db="EMBL/GenBank/DDBJ databases">
        <title>Bacterial whole genome sequence for Glaciihabitans sp. CHu50b-6-2.</title>
        <authorList>
            <person name="Jin L."/>
        </authorList>
    </citation>
    <scope>NUCLEOTIDE SEQUENCE [LARGE SCALE GENOMIC DNA]</scope>
    <source>
        <strain evidence="4 5">CHu50b-6-2</strain>
    </source>
</reference>
<name>A0A5C8UMC3_9MICO</name>
<feature type="region of interest" description="Disordered" evidence="1">
    <location>
        <begin position="29"/>
        <end position="75"/>
    </location>
</feature>
<feature type="domain" description="FMN-binding" evidence="3">
    <location>
        <begin position="78"/>
        <end position="155"/>
    </location>
</feature>
<keyword evidence="5" id="KW-1185">Reference proteome</keyword>
<evidence type="ECO:0000313" key="4">
    <source>
        <dbReference type="EMBL" id="TXN29034.1"/>
    </source>
</evidence>
<dbReference type="SMART" id="SM00900">
    <property type="entry name" value="FMN_bind"/>
    <property type="match status" value="1"/>
</dbReference>
<dbReference type="EMBL" id="VRMG01000010">
    <property type="protein sequence ID" value="TXN29034.1"/>
    <property type="molecule type" value="Genomic_DNA"/>
</dbReference>